<dbReference type="GO" id="GO:0003858">
    <property type="term" value="F:3-hydroxybutyrate dehydrogenase activity"/>
    <property type="evidence" value="ECO:0007669"/>
    <property type="project" value="InterPro"/>
</dbReference>
<dbReference type="OrthoDB" id="9804774at2"/>
<keyword evidence="4" id="KW-0560">Oxidoreductase</keyword>
<dbReference type="Proteomes" id="UP000245086">
    <property type="component" value="Unassembled WGS sequence"/>
</dbReference>
<dbReference type="NCBIfam" id="NF009093">
    <property type="entry name" value="PRK12429.1"/>
    <property type="match status" value="1"/>
</dbReference>
<proteinExistence type="inferred from homology"/>
<dbReference type="InterPro" id="IPR036291">
    <property type="entry name" value="NAD(P)-bd_dom_sf"/>
</dbReference>
<dbReference type="RefSeq" id="WP_108984887.1">
    <property type="nucleotide sequence ID" value="NZ_BFBR01000004.1"/>
</dbReference>
<dbReference type="NCBIfam" id="TIGR01963">
    <property type="entry name" value="PHB_DH"/>
    <property type="match status" value="1"/>
</dbReference>
<dbReference type="EC" id="1.1.1.175" evidence="2"/>
<evidence type="ECO:0000313" key="5">
    <source>
        <dbReference type="Proteomes" id="UP000245086"/>
    </source>
</evidence>
<dbReference type="PRINTS" id="PR00081">
    <property type="entry name" value="GDHRDH"/>
</dbReference>
<gene>
    <name evidence="4" type="primary">bdhA_2</name>
    <name evidence="4" type="ORF">PbB2_01462</name>
</gene>
<accession>A0A2P2E9Q2</accession>
<dbReference type="PRINTS" id="PR00080">
    <property type="entry name" value="SDRFAMILY"/>
</dbReference>
<dbReference type="Pfam" id="PF13561">
    <property type="entry name" value="adh_short_C2"/>
    <property type="match status" value="1"/>
</dbReference>
<dbReference type="AlphaFoldDB" id="A0A2P2E9Q2"/>
<sequence length="274" mass="28563">MHTPPIPAPSPKTLPLEDRVAIITGSTSGIGLGIARCLAQAGADIVLNGLGAKDEIEATRDELATHTGRRVSYHGANLLDGVEAAALVTDTLATFGKVDILVNNAGVQFVSPIETFPEDKWLTIQDLNLSASFYTIRPAFAAMKGAGWGRIINLASVHGLIASPFKSAYVAAKHGLIGLTKTIALEGAQHGVTCNAICPGYVWTPLVEGQIADTAKARGISREEVVENVLLAAQPSKRFVTVEELGALAAFLCTEGARSITGSAIPVDGGWTGQ</sequence>
<evidence type="ECO:0000256" key="2">
    <source>
        <dbReference type="ARBA" id="ARBA00066641"/>
    </source>
</evidence>
<dbReference type="InterPro" id="IPR050259">
    <property type="entry name" value="SDR"/>
</dbReference>
<dbReference type="InterPro" id="IPR002347">
    <property type="entry name" value="SDR_fam"/>
</dbReference>
<dbReference type="PANTHER" id="PTHR42879">
    <property type="entry name" value="3-OXOACYL-(ACYL-CARRIER-PROTEIN) REDUCTASE"/>
    <property type="match status" value="1"/>
</dbReference>
<dbReference type="InterPro" id="IPR011294">
    <property type="entry name" value="3-OHbutyrate_DH"/>
</dbReference>
<evidence type="ECO:0000256" key="3">
    <source>
        <dbReference type="ARBA" id="ARBA00069939"/>
    </source>
</evidence>
<dbReference type="Gene3D" id="3.40.50.720">
    <property type="entry name" value="NAD(P)-binding Rossmann-like Domain"/>
    <property type="match status" value="1"/>
</dbReference>
<reference evidence="4 5" key="1">
    <citation type="journal article" date="2018" name="Genome Announc.">
        <title>Draft Genome Sequence of "Candidatus Phycosocius bacilliformis," an Alphaproteobacterial Ectosymbiont of the Hydrocarbon-Producing Green Alga Botryococcus braunii.</title>
        <authorList>
            <person name="Tanabe Y."/>
            <person name="Yamaguchi H."/>
            <person name="Watanabe M.M."/>
        </authorList>
    </citation>
    <scope>NUCLEOTIDE SEQUENCE [LARGE SCALE GENOMIC DNA]</scope>
    <source>
        <strain evidence="4 5">BOTRYCO-2</strain>
    </source>
</reference>
<dbReference type="PANTHER" id="PTHR42879:SF2">
    <property type="entry name" value="3-OXOACYL-[ACYL-CARRIER-PROTEIN] REDUCTASE FABG"/>
    <property type="match status" value="1"/>
</dbReference>
<organism evidence="4 5">
    <name type="scientific">Candidatus Phycosocius bacilliformis</name>
    <dbReference type="NCBI Taxonomy" id="1445552"/>
    <lineage>
        <taxon>Bacteria</taxon>
        <taxon>Pseudomonadati</taxon>
        <taxon>Pseudomonadota</taxon>
        <taxon>Alphaproteobacteria</taxon>
        <taxon>Caulobacterales</taxon>
        <taxon>Caulobacterales incertae sedis</taxon>
        <taxon>Candidatus Phycosocius</taxon>
    </lineage>
</organism>
<protein>
    <recommendedName>
        <fullName evidence="3">D-xylose 1-dehydrogenase</fullName>
        <ecNumber evidence="2">1.1.1.175</ecNumber>
    </recommendedName>
</protein>
<comment type="similarity">
    <text evidence="1">Belongs to the short-chain dehydrogenases/reductases (SDR) family.</text>
</comment>
<dbReference type="EMBL" id="BFBR01000004">
    <property type="protein sequence ID" value="GBF57792.1"/>
    <property type="molecule type" value="Genomic_DNA"/>
</dbReference>
<comment type="caution">
    <text evidence="4">The sequence shown here is derived from an EMBL/GenBank/DDBJ whole genome shotgun (WGS) entry which is preliminary data.</text>
</comment>
<dbReference type="FunFam" id="3.40.50.720:FF:000084">
    <property type="entry name" value="Short-chain dehydrogenase reductase"/>
    <property type="match status" value="1"/>
</dbReference>
<evidence type="ECO:0000313" key="4">
    <source>
        <dbReference type="EMBL" id="GBF57792.1"/>
    </source>
</evidence>
<dbReference type="PROSITE" id="PS00061">
    <property type="entry name" value="ADH_SHORT"/>
    <property type="match status" value="1"/>
</dbReference>
<dbReference type="SUPFAM" id="SSF51735">
    <property type="entry name" value="NAD(P)-binding Rossmann-fold domains"/>
    <property type="match status" value="1"/>
</dbReference>
<keyword evidence="5" id="KW-1185">Reference proteome</keyword>
<dbReference type="GO" id="GO:0032787">
    <property type="term" value="P:monocarboxylic acid metabolic process"/>
    <property type="evidence" value="ECO:0007669"/>
    <property type="project" value="UniProtKB-ARBA"/>
</dbReference>
<dbReference type="GO" id="GO:0047838">
    <property type="term" value="F:D-xylose 1-dehydrogenase (NAD+) activity"/>
    <property type="evidence" value="ECO:0007669"/>
    <property type="project" value="UniProtKB-EC"/>
</dbReference>
<name>A0A2P2E9Q2_9PROT</name>
<evidence type="ECO:0000256" key="1">
    <source>
        <dbReference type="ARBA" id="ARBA00006484"/>
    </source>
</evidence>
<dbReference type="InterPro" id="IPR020904">
    <property type="entry name" value="Sc_DH/Rdtase_CS"/>
</dbReference>